<evidence type="ECO:0000256" key="1">
    <source>
        <dbReference type="SAM" id="Phobius"/>
    </source>
</evidence>
<dbReference type="Pfam" id="PF13602">
    <property type="entry name" value="ADH_zinc_N_2"/>
    <property type="match status" value="1"/>
</dbReference>
<reference evidence="3 4" key="1">
    <citation type="journal article" date="2016" name="Genome Announc.">
        <title>First Complete Genome Sequence of a Subdivision 6 Acidobacterium Strain.</title>
        <authorList>
            <person name="Huang S."/>
            <person name="Vieira S."/>
            <person name="Bunk B."/>
            <person name="Riedel T."/>
            <person name="Sproer C."/>
            <person name="Overmann J."/>
        </authorList>
    </citation>
    <scope>NUCLEOTIDE SEQUENCE [LARGE SCALE GENOMIC DNA]</scope>
    <source>
        <strain evidence="4">DSM 100886 HEG_-6_39</strain>
    </source>
</reference>
<dbReference type="InterPro" id="IPR013154">
    <property type="entry name" value="ADH-like_N"/>
</dbReference>
<evidence type="ECO:0000313" key="3">
    <source>
        <dbReference type="EMBL" id="AMY12080.1"/>
    </source>
</evidence>
<dbReference type="SUPFAM" id="SSF51735">
    <property type="entry name" value="NAD(P)-binding Rossmann-fold domains"/>
    <property type="match status" value="1"/>
</dbReference>
<dbReference type="PANTHER" id="PTHR11695">
    <property type="entry name" value="ALCOHOL DEHYDROGENASE RELATED"/>
    <property type="match status" value="1"/>
</dbReference>
<dbReference type="Gene3D" id="3.40.50.720">
    <property type="entry name" value="NAD(P)-binding Rossmann-like Domain"/>
    <property type="match status" value="1"/>
</dbReference>
<organism evidence="3 4">
    <name type="scientific">Luteitalea pratensis</name>
    <dbReference type="NCBI Taxonomy" id="1855912"/>
    <lineage>
        <taxon>Bacteria</taxon>
        <taxon>Pseudomonadati</taxon>
        <taxon>Acidobacteriota</taxon>
        <taxon>Vicinamibacteria</taxon>
        <taxon>Vicinamibacterales</taxon>
        <taxon>Vicinamibacteraceae</taxon>
        <taxon>Luteitalea</taxon>
    </lineage>
</organism>
<dbReference type="EMBL" id="CP015136">
    <property type="protein sequence ID" value="AMY12080.1"/>
    <property type="molecule type" value="Genomic_DNA"/>
</dbReference>
<dbReference type="STRING" id="1855912.LuPra_05352"/>
<reference evidence="4" key="2">
    <citation type="submission" date="2016-04" db="EMBL/GenBank/DDBJ databases">
        <title>First Complete Genome Sequence of a Subdivision 6 Acidobacterium.</title>
        <authorList>
            <person name="Huang S."/>
            <person name="Vieira S."/>
            <person name="Bunk B."/>
            <person name="Riedel T."/>
            <person name="Sproeer C."/>
            <person name="Overmann J."/>
        </authorList>
    </citation>
    <scope>NUCLEOTIDE SEQUENCE [LARGE SCALE GENOMIC DNA]</scope>
    <source>
        <strain evidence="4">DSM 100886 HEG_-6_39</strain>
    </source>
</reference>
<dbReference type="EC" id="1.6.5.5" evidence="3"/>
<dbReference type="SUPFAM" id="SSF50129">
    <property type="entry name" value="GroES-like"/>
    <property type="match status" value="1"/>
</dbReference>
<dbReference type="AlphaFoldDB" id="A0A143PVJ2"/>
<dbReference type="InterPro" id="IPR002364">
    <property type="entry name" value="Quin_OxRdtase/zeta-crystal_CS"/>
</dbReference>
<dbReference type="PROSITE" id="PS01162">
    <property type="entry name" value="QOR_ZETA_CRYSTAL"/>
    <property type="match status" value="1"/>
</dbReference>
<dbReference type="InterPro" id="IPR020843">
    <property type="entry name" value="ER"/>
</dbReference>
<dbReference type="GO" id="GO:0008270">
    <property type="term" value="F:zinc ion binding"/>
    <property type="evidence" value="ECO:0007669"/>
    <property type="project" value="InterPro"/>
</dbReference>
<dbReference type="GO" id="GO:0003960">
    <property type="term" value="F:quinone reductase (NADPH) activity"/>
    <property type="evidence" value="ECO:0007669"/>
    <property type="project" value="UniProtKB-EC"/>
</dbReference>
<dbReference type="InterPro" id="IPR036291">
    <property type="entry name" value="NAD(P)-bd_dom_sf"/>
</dbReference>
<dbReference type="KEGG" id="abac:LuPra_05352"/>
<dbReference type="PANTHER" id="PTHR11695:SF648">
    <property type="entry name" value="ZINC-BINDING OXIDOREDUCTASE"/>
    <property type="match status" value="1"/>
</dbReference>
<keyword evidence="1" id="KW-1133">Transmembrane helix</keyword>
<dbReference type="Proteomes" id="UP000076079">
    <property type="component" value="Chromosome"/>
</dbReference>
<accession>A0A143PVJ2</accession>
<dbReference type="SMART" id="SM00829">
    <property type="entry name" value="PKS_ER"/>
    <property type="match status" value="1"/>
</dbReference>
<keyword evidence="4" id="KW-1185">Reference proteome</keyword>
<keyword evidence="1" id="KW-0812">Transmembrane</keyword>
<gene>
    <name evidence="3" type="primary">qorA_2</name>
    <name evidence="3" type="ORF">LuPra_05352</name>
</gene>
<evidence type="ECO:0000313" key="4">
    <source>
        <dbReference type="Proteomes" id="UP000076079"/>
    </source>
</evidence>
<feature type="transmembrane region" description="Helical" evidence="1">
    <location>
        <begin position="7"/>
        <end position="27"/>
    </location>
</feature>
<dbReference type="PATRIC" id="fig|1813736.3.peg.5631"/>
<feature type="domain" description="Enoyl reductase (ER)" evidence="2">
    <location>
        <begin position="54"/>
        <end position="367"/>
    </location>
</feature>
<name>A0A143PVJ2_LUTPR</name>
<dbReference type="CDD" id="cd08267">
    <property type="entry name" value="MDR1"/>
    <property type="match status" value="1"/>
</dbReference>
<sequence length="370" mass="40296">MRVLRLLKWTLLVLPLVLVAIFAIAWWRSDNDCAARASSTQKVPMRALVYCDYGTPDVLTIAQVEKPVPQETQVLVRVRAASVNPVDWHMIRGTPYVMRIDSGLRKPAVTRTGVDFAGVVEAVGRQVSRFKVGDEVFGGRTGALAEYVVVSADRAIVHKPALITFDQAAAVGVAGLTALQGIRDRGEVRKGERVLINGASGGVGTFAVQIAKHIGAEVTGVCSTRNVDLVRSLGADHVIDYTKDDFTTRTAAYDMLLDNVGNRPLSACRRVLTPNGRYVLVGGGGPNDHRIVGPLGRVASIYLMKPFVRQEMSMFIADLNRRDLEWFADAMGTGVVSAVIDRRYPFAQAAEAMRYLESGRARGKVIVTMD</sequence>
<evidence type="ECO:0000259" key="2">
    <source>
        <dbReference type="SMART" id="SM00829"/>
    </source>
</evidence>
<keyword evidence="3" id="KW-0560">Oxidoreductase</keyword>
<dbReference type="InterPro" id="IPR011032">
    <property type="entry name" value="GroES-like_sf"/>
</dbReference>
<proteinExistence type="predicted"/>
<dbReference type="InterPro" id="IPR050700">
    <property type="entry name" value="YIM1/Zinc_Alcohol_DH_Fams"/>
</dbReference>
<protein>
    <submittedName>
        <fullName evidence="3">Quinone oxidoreductase 1</fullName>
        <ecNumber evidence="3">1.6.5.5</ecNumber>
    </submittedName>
</protein>
<dbReference type="Pfam" id="PF08240">
    <property type="entry name" value="ADH_N"/>
    <property type="match status" value="1"/>
</dbReference>
<keyword evidence="1" id="KW-0472">Membrane</keyword>
<dbReference type="Gene3D" id="3.90.180.10">
    <property type="entry name" value="Medium-chain alcohol dehydrogenases, catalytic domain"/>
    <property type="match status" value="1"/>
</dbReference>